<dbReference type="InterPro" id="IPR036693">
    <property type="entry name" value="TF_LuxR_autoind-bd_dom_sf"/>
</dbReference>
<comment type="caution">
    <text evidence="5">The sequence shown here is derived from an EMBL/GenBank/DDBJ whole genome shotgun (WGS) entry which is preliminary data.</text>
</comment>
<proteinExistence type="predicted"/>
<reference evidence="5 6" key="1">
    <citation type="submission" date="2014-11" db="EMBL/GenBank/DDBJ databases">
        <title>Genome sequencing of Pantoea rodasii ND03.</title>
        <authorList>
            <person name="Muhamad Yunos N.Y."/>
            <person name="Chan K.-G."/>
        </authorList>
    </citation>
    <scope>NUCLEOTIDE SEQUENCE [LARGE SCALE GENOMIC DNA]</scope>
    <source>
        <strain evidence="5 6">ND03</strain>
    </source>
</reference>
<evidence type="ECO:0000256" key="1">
    <source>
        <dbReference type="ARBA" id="ARBA00023015"/>
    </source>
</evidence>
<accession>A0A0B1RDI9</accession>
<dbReference type="InterPro" id="IPR005143">
    <property type="entry name" value="TF_LuxR_autoind-bd_dom"/>
</dbReference>
<protein>
    <submittedName>
        <fullName evidence="5">LuxR family transcriptional regulator</fullName>
    </submittedName>
</protein>
<dbReference type="InterPro" id="IPR000792">
    <property type="entry name" value="Tscrpt_reg_LuxR_C"/>
</dbReference>
<dbReference type="Gene3D" id="3.30.450.80">
    <property type="entry name" value="Transcription factor LuxR-like, autoinducer-binding domain"/>
    <property type="match status" value="1"/>
</dbReference>
<dbReference type="PROSITE" id="PS00622">
    <property type="entry name" value="HTH_LUXR_1"/>
    <property type="match status" value="1"/>
</dbReference>
<keyword evidence="2" id="KW-0238">DNA-binding</keyword>
<evidence type="ECO:0000313" key="6">
    <source>
        <dbReference type="Proteomes" id="UP000030853"/>
    </source>
</evidence>
<dbReference type="PROSITE" id="PS50043">
    <property type="entry name" value="HTH_LUXR_2"/>
    <property type="match status" value="1"/>
</dbReference>
<evidence type="ECO:0000259" key="4">
    <source>
        <dbReference type="PROSITE" id="PS50043"/>
    </source>
</evidence>
<evidence type="ECO:0000313" key="5">
    <source>
        <dbReference type="EMBL" id="KHJ69292.1"/>
    </source>
</evidence>
<dbReference type="InterPro" id="IPR016032">
    <property type="entry name" value="Sig_transdc_resp-reg_C-effctor"/>
</dbReference>
<sequence length="249" mass="27760">MFAFFTGNNAFTDTLQAYIQRKLQPFGSPEYAYTVVNKKNPSEVLIISSYPDEWVRLYRANNFQLTDPVILSAFKRTSPFSWDENITLMSDLRFTKIFTLSRQYNIVNGFTFVLHDHMNNLALLSLIINGAGQEGLEARISAEQGALQMLLIDFNEQMYKLSGSLADKARAPDESAGGAIFSVRENEVLYWASMGKTYAEIAAITGISVSTVKFHIKNVVVKLGVSNARQAIRLGVELDLIRPAASAAR</sequence>
<dbReference type="PANTHER" id="PTHR44688:SF16">
    <property type="entry name" value="DNA-BINDING TRANSCRIPTIONAL ACTIVATOR DEVR_DOSR"/>
    <property type="match status" value="1"/>
</dbReference>
<evidence type="ECO:0000256" key="3">
    <source>
        <dbReference type="ARBA" id="ARBA00023163"/>
    </source>
</evidence>
<dbReference type="PRINTS" id="PR00038">
    <property type="entry name" value="HTHLUXR"/>
</dbReference>
<dbReference type="Pfam" id="PF00196">
    <property type="entry name" value="GerE"/>
    <property type="match status" value="1"/>
</dbReference>
<name>A0A0B1RDI9_9GAMM</name>
<keyword evidence="3" id="KW-0804">Transcription</keyword>
<organism evidence="5 6">
    <name type="scientific">Pantoea rodasii</name>
    <dbReference type="NCBI Taxonomy" id="1076549"/>
    <lineage>
        <taxon>Bacteria</taxon>
        <taxon>Pseudomonadati</taxon>
        <taxon>Pseudomonadota</taxon>
        <taxon>Gammaproteobacteria</taxon>
        <taxon>Enterobacterales</taxon>
        <taxon>Erwiniaceae</taxon>
        <taxon>Pantoea</taxon>
    </lineage>
</organism>
<dbReference type="GO" id="GO:0006355">
    <property type="term" value="P:regulation of DNA-templated transcription"/>
    <property type="evidence" value="ECO:0007669"/>
    <property type="project" value="InterPro"/>
</dbReference>
<dbReference type="RefSeq" id="WP_039328727.1">
    <property type="nucleotide sequence ID" value="NZ_JTJJ01000018.1"/>
</dbReference>
<dbReference type="PANTHER" id="PTHR44688">
    <property type="entry name" value="DNA-BINDING TRANSCRIPTIONAL ACTIVATOR DEVR_DOSR"/>
    <property type="match status" value="1"/>
</dbReference>
<dbReference type="AlphaFoldDB" id="A0A0B1RDI9"/>
<feature type="domain" description="HTH luxR-type" evidence="4">
    <location>
        <begin position="174"/>
        <end position="239"/>
    </location>
</feature>
<keyword evidence="1" id="KW-0805">Transcription regulation</keyword>
<dbReference type="SMART" id="SM00421">
    <property type="entry name" value="HTH_LUXR"/>
    <property type="match status" value="1"/>
</dbReference>
<dbReference type="CDD" id="cd06170">
    <property type="entry name" value="LuxR_C_like"/>
    <property type="match status" value="1"/>
</dbReference>
<dbReference type="Pfam" id="PF03472">
    <property type="entry name" value="Autoind_bind"/>
    <property type="match status" value="1"/>
</dbReference>
<dbReference type="SUPFAM" id="SSF46894">
    <property type="entry name" value="C-terminal effector domain of the bipartite response regulators"/>
    <property type="match status" value="1"/>
</dbReference>
<dbReference type="GO" id="GO:0003677">
    <property type="term" value="F:DNA binding"/>
    <property type="evidence" value="ECO:0007669"/>
    <property type="project" value="UniProtKB-KW"/>
</dbReference>
<dbReference type="InterPro" id="IPR036388">
    <property type="entry name" value="WH-like_DNA-bd_sf"/>
</dbReference>
<dbReference type="EMBL" id="JTJJ01000018">
    <property type="protein sequence ID" value="KHJ69292.1"/>
    <property type="molecule type" value="Genomic_DNA"/>
</dbReference>
<dbReference type="SUPFAM" id="SSF75516">
    <property type="entry name" value="Pheromone-binding domain of LuxR-like quorum-sensing transcription factors"/>
    <property type="match status" value="1"/>
</dbReference>
<gene>
    <name evidence="5" type="ORF">QU24_04440</name>
</gene>
<dbReference type="Proteomes" id="UP000030853">
    <property type="component" value="Unassembled WGS sequence"/>
</dbReference>
<evidence type="ECO:0000256" key="2">
    <source>
        <dbReference type="ARBA" id="ARBA00023125"/>
    </source>
</evidence>
<dbReference type="Gene3D" id="1.10.10.10">
    <property type="entry name" value="Winged helix-like DNA-binding domain superfamily/Winged helix DNA-binding domain"/>
    <property type="match status" value="1"/>
</dbReference>